<dbReference type="Pfam" id="PF03691">
    <property type="entry name" value="UPF0167"/>
    <property type="match status" value="1"/>
</dbReference>
<evidence type="ECO:0000313" key="2">
    <source>
        <dbReference type="EMBL" id="MBK1884728.1"/>
    </source>
</evidence>
<accession>A0A934SAA7</accession>
<dbReference type="EMBL" id="JAENIJ010000084">
    <property type="protein sequence ID" value="MBK1884728.1"/>
    <property type="molecule type" value="Genomic_DNA"/>
</dbReference>
<sequence length="142" mass="16026">MNALPKFPYHRDPRASGPLRESAEPCECCGLSRGILYSGVIYTAFDIKNLCPWCIADGSAASRFSASFFDANFCGDSGDSVSLPPEFHHDVFDRTIGFSTFNPIGWWVHCGEPAEYVSRNEPYEMIFECRICHKQHTIEDFD</sequence>
<dbReference type="AlphaFoldDB" id="A0A934SAA7"/>
<dbReference type="InterPro" id="IPR005363">
    <property type="entry name" value="UPF0167"/>
</dbReference>
<dbReference type="RefSeq" id="WP_200274184.1">
    <property type="nucleotide sequence ID" value="NZ_JAENIJ010000084.1"/>
</dbReference>
<organism evidence="2 3">
    <name type="scientific">Luteolibacter pohnpeiensis</name>
    <dbReference type="NCBI Taxonomy" id="454153"/>
    <lineage>
        <taxon>Bacteria</taxon>
        <taxon>Pseudomonadati</taxon>
        <taxon>Verrucomicrobiota</taxon>
        <taxon>Verrucomicrobiia</taxon>
        <taxon>Verrucomicrobiales</taxon>
        <taxon>Verrucomicrobiaceae</taxon>
        <taxon>Luteolibacter</taxon>
    </lineage>
</organism>
<proteinExistence type="inferred from homology"/>
<protein>
    <submittedName>
        <fullName evidence="2">CbrC family protein</fullName>
    </submittedName>
</protein>
<evidence type="ECO:0000313" key="3">
    <source>
        <dbReference type="Proteomes" id="UP000603141"/>
    </source>
</evidence>
<comment type="similarity">
    <text evidence="1">Belongs to the UPF0167 family.</text>
</comment>
<dbReference type="Proteomes" id="UP000603141">
    <property type="component" value="Unassembled WGS sequence"/>
</dbReference>
<evidence type="ECO:0000256" key="1">
    <source>
        <dbReference type="ARBA" id="ARBA00008525"/>
    </source>
</evidence>
<reference evidence="2" key="1">
    <citation type="submission" date="2021-01" db="EMBL/GenBank/DDBJ databases">
        <title>Modified the classification status of verrucomicrobia.</title>
        <authorList>
            <person name="Feng X."/>
        </authorList>
    </citation>
    <scope>NUCLEOTIDE SEQUENCE</scope>
    <source>
        <strain evidence="2">KCTC 22041</strain>
    </source>
</reference>
<comment type="caution">
    <text evidence="2">The sequence shown here is derived from an EMBL/GenBank/DDBJ whole genome shotgun (WGS) entry which is preliminary data.</text>
</comment>
<name>A0A934SAA7_9BACT</name>
<keyword evidence="3" id="KW-1185">Reference proteome</keyword>
<gene>
    <name evidence="2" type="ORF">JIN85_20115</name>
</gene>